<evidence type="ECO:0008006" key="6">
    <source>
        <dbReference type="Google" id="ProtNLM"/>
    </source>
</evidence>
<accession>A0A8T2JPB5</accession>
<keyword evidence="1" id="KW-0677">Repeat</keyword>
<reference evidence="4" key="1">
    <citation type="thesis" date="2020" institute="ProQuest LLC" country="789 East Eisenhower Parkway, Ann Arbor, MI, USA">
        <title>Comparative Genomics and Chromosome Evolution.</title>
        <authorList>
            <person name="Mudd A.B."/>
        </authorList>
    </citation>
    <scope>NUCLEOTIDE SEQUENCE</scope>
    <source>
        <strain evidence="4">Female2</strain>
        <tissue evidence="4">Blood</tissue>
    </source>
</reference>
<keyword evidence="5" id="KW-1185">Reference proteome</keyword>
<dbReference type="GO" id="GO:0051017">
    <property type="term" value="P:actin filament bundle assembly"/>
    <property type="evidence" value="ECO:0007669"/>
    <property type="project" value="TreeGrafter"/>
</dbReference>
<protein>
    <recommendedName>
        <fullName evidence="6">Espin-like protein</fullName>
    </recommendedName>
</protein>
<evidence type="ECO:0000256" key="1">
    <source>
        <dbReference type="ARBA" id="ARBA00022737"/>
    </source>
</evidence>
<evidence type="ECO:0000313" key="5">
    <source>
        <dbReference type="Proteomes" id="UP000812440"/>
    </source>
</evidence>
<evidence type="ECO:0000256" key="3">
    <source>
        <dbReference type="SAM" id="MobiDB-lite"/>
    </source>
</evidence>
<dbReference type="EMBL" id="JAACNH010000004">
    <property type="protein sequence ID" value="KAG8445403.1"/>
    <property type="molecule type" value="Genomic_DNA"/>
</dbReference>
<feature type="non-terminal residue" evidence="4">
    <location>
        <position position="1"/>
    </location>
</feature>
<evidence type="ECO:0000313" key="4">
    <source>
        <dbReference type="EMBL" id="KAG8445403.1"/>
    </source>
</evidence>
<dbReference type="GO" id="GO:0051015">
    <property type="term" value="F:actin filament binding"/>
    <property type="evidence" value="ECO:0007669"/>
    <property type="project" value="TreeGrafter"/>
</dbReference>
<feature type="compositionally biased region" description="Low complexity" evidence="3">
    <location>
        <begin position="275"/>
        <end position="284"/>
    </location>
</feature>
<dbReference type="PANTHER" id="PTHR24153:SF0">
    <property type="entry name" value="ESPIN-LIKE PROTEIN"/>
    <property type="match status" value="1"/>
</dbReference>
<dbReference type="GO" id="GO:0005737">
    <property type="term" value="C:cytoplasm"/>
    <property type="evidence" value="ECO:0007669"/>
    <property type="project" value="TreeGrafter"/>
</dbReference>
<feature type="region of interest" description="Disordered" evidence="3">
    <location>
        <begin position="271"/>
        <end position="292"/>
    </location>
</feature>
<dbReference type="InterPro" id="IPR052420">
    <property type="entry name" value="Espin/Espin-like"/>
</dbReference>
<dbReference type="Proteomes" id="UP000812440">
    <property type="component" value="Chromosome 5"/>
</dbReference>
<keyword evidence="2" id="KW-0040">ANK repeat</keyword>
<gene>
    <name evidence="4" type="ORF">GDO86_010257</name>
</gene>
<dbReference type="AlphaFoldDB" id="A0A8T2JPB5"/>
<dbReference type="OrthoDB" id="10261302at2759"/>
<sequence>MEPSEQAVILEQKAGRCLQKAKITALFTSKSKQEEQSVNLKEVIKSSDKQRISQCLQKARVTGFFLQAGEQSELALSRAQSCQPESTITVDLDALVPTHDEQGRVIPEWKRQVMVRRLQTHLEEETKQGEWRYSQTKSAVLGPYGELVTEEELCMLDRQMEGLRCRRECQQYEQELLKQVEELQALLPTPLVNISLNSQLFQNREDPDWCVCMSNVVSSMSQLLSTTSARSNATSEEFIQQGNQSISPSALKELLHYGVSVTRLKAQFERESEDSGLSSEEGSSCNDSPVPPRTLRKERIVLLFLSHWKKSAYTLQKKLKSSGNTDCHEALNINTSESIQQTNDNQTYSAERDAKAALKLQNGTSTQVREGETLIKAHSGISEKNINAQLSLPNDTNKSKEVACNGLGPVEEKTSLPLGGVLQQLLKQRTTVQHLIGSWRSADDRSNLENLSSPPSPEHFLSTSHSQHFLNHDGLSLDLFMLGYFRLLEQDLPEEERRMRHLLCFEVFDQLGRHGWETARNFHCTVLKEIATGHRKWSDGFEDIKTRFFGSGAEVKNRINLSQPAKDSQDIYQCIERSFTFWKEKESEMFG</sequence>
<comment type="caution">
    <text evidence="4">The sequence shown here is derived from an EMBL/GenBank/DDBJ whole genome shotgun (WGS) entry which is preliminary data.</text>
</comment>
<proteinExistence type="predicted"/>
<dbReference type="PANTHER" id="PTHR24153">
    <property type="entry name" value="ESPIN"/>
    <property type="match status" value="1"/>
</dbReference>
<organism evidence="4 5">
    <name type="scientific">Hymenochirus boettgeri</name>
    <name type="common">Congo dwarf clawed frog</name>
    <dbReference type="NCBI Taxonomy" id="247094"/>
    <lineage>
        <taxon>Eukaryota</taxon>
        <taxon>Metazoa</taxon>
        <taxon>Chordata</taxon>
        <taxon>Craniata</taxon>
        <taxon>Vertebrata</taxon>
        <taxon>Euteleostomi</taxon>
        <taxon>Amphibia</taxon>
        <taxon>Batrachia</taxon>
        <taxon>Anura</taxon>
        <taxon>Pipoidea</taxon>
        <taxon>Pipidae</taxon>
        <taxon>Pipinae</taxon>
        <taxon>Hymenochirus</taxon>
    </lineage>
</organism>
<name>A0A8T2JPB5_9PIPI</name>
<evidence type="ECO:0000256" key="2">
    <source>
        <dbReference type="ARBA" id="ARBA00023043"/>
    </source>
</evidence>